<dbReference type="EMBL" id="LWDX02039737">
    <property type="protein sequence ID" value="OEL24429.1"/>
    <property type="molecule type" value="Genomic_DNA"/>
</dbReference>
<evidence type="ECO:0000256" key="1">
    <source>
        <dbReference type="SAM" id="MobiDB-lite"/>
    </source>
</evidence>
<evidence type="ECO:0000313" key="2">
    <source>
        <dbReference type="EMBL" id="OEL24429.1"/>
    </source>
</evidence>
<organism evidence="2 3">
    <name type="scientific">Dichanthelium oligosanthes</name>
    <dbReference type="NCBI Taxonomy" id="888268"/>
    <lineage>
        <taxon>Eukaryota</taxon>
        <taxon>Viridiplantae</taxon>
        <taxon>Streptophyta</taxon>
        <taxon>Embryophyta</taxon>
        <taxon>Tracheophyta</taxon>
        <taxon>Spermatophyta</taxon>
        <taxon>Magnoliopsida</taxon>
        <taxon>Liliopsida</taxon>
        <taxon>Poales</taxon>
        <taxon>Poaceae</taxon>
        <taxon>PACMAD clade</taxon>
        <taxon>Panicoideae</taxon>
        <taxon>Panicodae</taxon>
        <taxon>Paniceae</taxon>
        <taxon>Dichantheliinae</taxon>
        <taxon>Dichanthelium</taxon>
    </lineage>
</organism>
<keyword evidence="3" id="KW-1185">Reference proteome</keyword>
<feature type="region of interest" description="Disordered" evidence="1">
    <location>
        <begin position="75"/>
        <end position="103"/>
    </location>
</feature>
<comment type="caution">
    <text evidence="2">The sequence shown here is derived from an EMBL/GenBank/DDBJ whole genome shotgun (WGS) entry which is preliminary data.</text>
</comment>
<accession>A0A1E5VH30</accession>
<protein>
    <submittedName>
        <fullName evidence="2">Uncharacterized protein</fullName>
    </submittedName>
</protein>
<name>A0A1E5VH30_9POAL</name>
<dbReference type="AlphaFoldDB" id="A0A1E5VH30"/>
<dbReference type="Proteomes" id="UP000095767">
    <property type="component" value="Unassembled WGS sequence"/>
</dbReference>
<reference evidence="2 3" key="1">
    <citation type="submission" date="2016-09" db="EMBL/GenBank/DDBJ databases">
        <title>The draft genome of Dichanthelium oligosanthes: A C3 panicoid grass species.</title>
        <authorList>
            <person name="Studer A.J."/>
            <person name="Schnable J.C."/>
            <person name="Brutnell T.P."/>
        </authorList>
    </citation>
    <scope>NUCLEOTIDE SEQUENCE [LARGE SCALE GENOMIC DNA]</scope>
    <source>
        <strain evidence="3">cv. Kellogg 1175</strain>
        <tissue evidence="2">Leaf</tissue>
    </source>
</reference>
<sequence>MPRPGPADEAERRVQLKCYVTQYIRAGHARGQRRVVRAYRGDGAEASFVVATRPEDVPGDDDGVRDVLRQLLREIRGTSTSPRTSGRPFCPRTSTAAAPPPSS</sequence>
<gene>
    <name evidence="2" type="ORF">BAE44_0014552</name>
</gene>
<proteinExistence type="predicted"/>
<evidence type="ECO:0000313" key="3">
    <source>
        <dbReference type="Proteomes" id="UP000095767"/>
    </source>
</evidence>